<accession>A0A3A1YA60</accession>
<name>A0A3A1YA60_9FLAO</name>
<evidence type="ECO:0000313" key="2">
    <source>
        <dbReference type="Proteomes" id="UP000265497"/>
    </source>
</evidence>
<proteinExistence type="predicted"/>
<comment type="caution">
    <text evidence="1">The sequence shown here is derived from an EMBL/GenBank/DDBJ whole genome shotgun (WGS) entry which is preliminary data.</text>
</comment>
<dbReference type="GO" id="GO:0008237">
    <property type="term" value="F:metallopeptidase activity"/>
    <property type="evidence" value="ECO:0007669"/>
    <property type="project" value="InterPro"/>
</dbReference>
<dbReference type="EMBL" id="NSDI01000029">
    <property type="protein sequence ID" value="RIY35042.1"/>
    <property type="molecule type" value="Genomic_DNA"/>
</dbReference>
<dbReference type="AlphaFoldDB" id="A0A3A1YA60"/>
<sequence length="426" mass="50401">MIATFTLHATGQKVSAELKEIERKYLIHFRRPDNYEGEFGFDWMRDEYIEIIDSNIPICKTPKILEKQYEIRNFHNQKYYVPWLALLPFSTEYKYGSSINKDGANLNLELQELTELINDGTKIVFKIDDKFSDVVKITPTSIELSEFLNEKVEVRNISQEDINYRVLKNKVNIKCLGVLEKNVSIKVIATKNGKEQQVGELILFKTNKIPKAKIILVKVITNDEPFSLPNDFEYALKYKSFNQALTRVEVIARNQVLDLRNRKEKTVVDFLYDLQSQRIKKDKIMENFKKLYIYFGKKIYENYIYLFYHNNEISLLDKGIIRKTKGFTYQGNIIINLGGLNTHTIIHEIGHALGLKHPFEEYENIPLFEKGTTDNYIDYEQTEYGTENPHKGKMFSLFKWQWDNIHKNKKLKFSYEDDYKSFWDIF</sequence>
<dbReference type="RefSeq" id="WP_119653181.1">
    <property type="nucleotide sequence ID" value="NZ_NSDI01000029.1"/>
</dbReference>
<dbReference type="Gene3D" id="3.40.390.10">
    <property type="entry name" value="Collagenase (Catalytic Domain)"/>
    <property type="match status" value="1"/>
</dbReference>
<dbReference type="Proteomes" id="UP000265497">
    <property type="component" value="Unassembled WGS sequence"/>
</dbReference>
<dbReference type="InterPro" id="IPR024079">
    <property type="entry name" value="MetalloPept_cat_dom_sf"/>
</dbReference>
<evidence type="ECO:0000313" key="1">
    <source>
        <dbReference type="EMBL" id="RIY35042.1"/>
    </source>
</evidence>
<reference evidence="1 2" key="1">
    <citation type="submission" date="2017-08" db="EMBL/GenBank/DDBJ databases">
        <title>Capnocytophaga canis 17-158 assembly.</title>
        <authorList>
            <person name="Gulvik C.A."/>
        </authorList>
    </citation>
    <scope>NUCLEOTIDE SEQUENCE [LARGE SCALE GENOMIC DNA]</scope>
    <source>
        <strain evidence="1 2">17-158</strain>
    </source>
</reference>
<organism evidence="1 2">
    <name type="scientific">Capnocytophaga canis</name>
    <dbReference type="NCBI Taxonomy" id="1848903"/>
    <lineage>
        <taxon>Bacteria</taxon>
        <taxon>Pseudomonadati</taxon>
        <taxon>Bacteroidota</taxon>
        <taxon>Flavobacteriia</taxon>
        <taxon>Flavobacteriales</taxon>
        <taxon>Flavobacteriaceae</taxon>
        <taxon>Capnocytophaga</taxon>
    </lineage>
</organism>
<protein>
    <submittedName>
        <fullName evidence="1">Uncharacterized protein</fullName>
    </submittedName>
</protein>
<dbReference type="SUPFAM" id="SSF55486">
    <property type="entry name" value="Metalloproteases ('zincins'), catalytic domain"/>
    <property type="match status" value="1"/>
</dbReference>
<gene>
    <name evidence="1" type="ORF">CKY20_11450</name>
</gene>